<dbReference type="OrthoDB" id="511222at2759"/>
<feature type="region of interest" description="Disordered" evidence="1">
    <location>
        <begin position="1"/>
        <end position="36"/>
    </location>
</feature>
<gene>
    <name evidence="2" type="ORF">MICPUCDRAFT_59962</name>
</gene>
<feature type="compositionally biased region" description="Basic residues" evidence="1">
    <location>
        <begin position="24"/>
        <end position="36"/>
    </location>
</feature>
<proteinExistence type="predicted"/>
<accession>C1MYN1</accession>
<keyword evidence="3" id="KW-1185">Reference proteome</keyword>
<dbReference type="GeneID" id="9686034"/>
<feature type="compositionally biased region" description="Basic residues" evidence="1">
    <location>
        <begin position="7"/>
        <end position="17"/>
    </location>
</feature>
<dbReference type="EMBL" id="GG663742">
    <property type="protein sequence ID" value="EEH55366.1"/>
    <property type="molecule type" value="Genomic_DNA"/>
</dbReference>
<dbReference type="AlphaFoldDB" id="C1MYN1"/>
<dbReference type="Proteomes" id="UP000001876">
    <property type="component" value="Unassembled WGS sequence"/>
</dbReference>
<reference evidence="2 3" key="1">
    <citation type="journal article" date="2009" name="Science">
        <title>Green evolution and dynamic adaptations revealed by genomes of the marine picoeukaryotes Micromonas.</title>
        <authorList>
            <person name="Worden A.Z."/>
            <person name="Lee J.H."/>
            <person name="Mock T."/>
            <person name="Rouze P."/>
            <person name="Simmons M.P."/>
            <person name="Aerts A.L."/>
            <person name="Allen A.E."/>
            <person name="Cuvelier M.L."/>
            <person name="Derelle E."/>
            <person name="Everett M.V."/>
            <person name="Foulon E."/>
            <person name="Grimwood J."/>
            <person name="Gundlach H."/>
            <person name="Henrissat B."/>
            <person name="Napoli C."/>
            <person name="McDonald S.M."/>
            <person name="Parker M.S."/>
            <person name="Rombauts S."/>
            <person name="Salamov A."/>
            <person name="Von Dassow P."/>
            <person name="Badger J.H."/>
            <person name="Coutinho P.M."/>
            <person name="Demir E."/>
            <person name="Dubchak I."/>
            <person name="Gentemann C."/>
            <person name="Eikrem W."/>
            <person name="Gready J.E."/>
            <person name="John U."/>
            <person name="Lanier W."/>
            <person name="Lindquist E.A."/>
            <person name="Lucas S."/>
            <person name="Mayer K.F."/>
            <person name="Moreau H."/>
            <person name="Not F."/>
            <person name="Otillar R."/>
            <person name="Panaud O."/>
            <person name="Pangilinan J."/>
            <person name="Paulsen I."/>
            <person name="Piegu B."/>
            <person name="Poliakov A."/>
            <person name="Robbens S."/>
            <person name="Schmutz J."/>
            <person name="Toulza E."/>
            <person name="Wyss T."/>
            <person name="Zelensky A."/>
            <person name="Zhou K."/>
            <person name="Armbrust E.V."/>
            <person name="Bhattacharya D."/>
            <person name="Goodenough U.W."/>
            <person name="Van de Peer Y."/>
            <person name="Grigoriev I.V."/>
        </authorList>
    </citation>
    <scope>NUCLEOTIDE SEQUENCE [LARGE SCALE GENOMIC DNA]</scope>
    <source>
        <strain evidence="2 3">CCMP1545</strain>
    </source>
</reference>
<evidence type="ECO:0000313" key="3">
    <source>
        <dbReference type="Proteomes" id="UP000001876"/>
    </source>
</evidence>
<protein>
    <submittedName>
        <fullName evidence="2">Predicted protein</fullName>
    </submittedName>
</protein>
<evidence type="ECO:0000256" key="1">
    <source>
        <dbReference type="SAM" id="MobiDB-lite"/>
    </source>
</evidence>
<feature type="region of interest" description="Disordered" evidence="1">
    <location>
        <begin position="64"/>
        <end position="117"/>
    </location>
</feature>
<sequence>MPQKALGKGKKIPRLGKKAPAMNRHGKLAKQKKGKFDKKAIVRGANATTDYLNSKTLSAQLNAKNETEAARRATQTGGKMHVVRPPPGTTSEPRGPKSKKQGPVVKMKTKKACGSLF</sequence>
<name>C1MYN1_MICPC</name>
<dbReference type="OMA" id="NKRNEGS"/>
<evidence type="ECO:0000313" key="2">
    <source>
        <dbReference type="EMBL" id="EEH55366.1"/>
    </source>
</evidence>
<dbReference type="KEGG" id="mpp:MICPUCDRAFT_59962"/>
<organism evidence="3">
    <name type="scientific">Micromonas pusilla (strain CCMP1545)</name>
    <name type="common">Picoplanktonic green alga</name>
    <dbReference type="NCBI Taxonomy" id="564608"/>
    <lineage>
        <taxon>Eukaryota</taxon>
        <taxon>Viridiplantae</taxon>
        <taxon>Chlorophyta</taxon>
        <taxon>Mamiellophyceae</taxon>
        <taxon>Mamiellales</taxon>
        <taxon>Mamiellaceae</taxon>
        <taxon>Micromonas</taxon>
    </lineage>
</organism>
<dbReference type="RefSeq" id="XP_003060597.1">
    <property type="nucleotide sequence ID" value="XM_003060551.1"/>
</dbReference>